<evidence type="ECO:0000256" key="4">
    <source>
        <dbReference type="SAM" id="MobiDB-lite"/>
    </source>
</evidence>
<dbReference type="CDD" id="cd00024">
    <property type="entry name" value="CD_CSD"/>
    <property type="match status" value="1"/>
</dbReference>
<sequence length="269" mass="29577">MPPMIIDQNVSDDSDVSDGADDVIPARATKASKSAAKSTKNAKTTAASRSTPRAAQVQDVSDAPDEDDGEQGSEDDEEEEEYVVEEIMSHAFETDGVVKYEVKWAGYESKADRTWEPEEHLSGASEVLEEYFKKVGGRPVFKPATPAAKGRGRKRKSQGAEDTPDPVSAAKSNKKRKSNGAAHEPPLPVGSWEDEIECVNVLEQKPVIKNGKEQMEYIAFTTWKSGKQIAHSVVTLRQKCPQKLLDYLMGKLVFKPTDYSDPKYNPVDG</sequence>
<evidence type="ECO:0000256" key="2">
    <source>
        <dbReference type="ARBA" id="ARBA00011353"/>
    </source>
</evidence>
<name>A0ABR3P4Y9_9PEZI</name>
<dbReference type="InterPro" id="IPR023780">
    <property type="entry name" value="Chromo_domain"/>
</dbReference>
<dbReference type="EMBL" id="JBFMKM010000014">
    <property type="protein sequence ID" value="KAL1297805.1"/>
    <property type="molecule type" value="Genomic_DNA"/>
</dbReference>
<feature type="region of interest" description="Disordered" evidence="4">
    <location>
        <begin position="139"/>
        <end position="190"/>
    </location>
</feature>
<feature type="compositionally biased region" description="Acidic residues" evidence="4">
    <location>
        <begin position="10"/>
        <end position="21"/>
    </location>
</feature>
<dbReference type="PANTHER" id="PTHR22812">
    <property type="entry name" value="CHROMOBOX PROTEIN"/>
    <property type="match status" value="1"/>
</dbReference>
<dbReference type="Proteomes" id="UP001562354">
    <property type="component" value="Unassembled WGS sequence"/>
</dbReference>
<dbReference type="InterPro" id="IPR051219">
    <property type="entry name" value="Heterochromatin_chromo-domain"/>
</dbReference>
<dbReference type="Gene3D" id="2.40.50.40">
    <property type="match status" value="2"/>
</dbReference>
<dbReference type="InterPro" id="IPR016197">
    <property type="entry name" value="Chromo-like_dom_sf"/>
</dbReference>
<evidence type="ECO:0000256" key="1">
    <source>
        <dbReference type="ARBA" id="ARBA00004123"/>
    </source>
</evidence>
<dbReference type="SUPFAM" id="SSF54160">
    <property type="entry name" value="Chromo domain-like"/>
    <property type="match status" value="2"/>
</dbReference>
<protein>
    <recommendedName>
        <fullName evidence="5">Chromo domain-containing protein</fullName>
    </recommendedName>
</protein>
<reference evidence="6 7" key="1">
    <citation type="submission" date="2024-07" db="EMBL/GenBank/DDBJ databases">
        <title>Draft sequence of the Neodothiora populina.</title>
        <authorList>
            <person name="Drown D.D."/>
            <person name="Schuette U.S."/>
            <person name="Buechlein A.B."/>
            <person name="Rusch D.R."/>
            <person name="Winton L.W."/>
            <person name="Adams G.A."/>
        </authorList>
    </citation>
    <scope>NUCLEOTIDE SEQUENCE [LARGE SCALE GENOMIC DNA]</scope>
    <source>
        <strain evidence="6 7">CPC 39397</strain>
    </source>
</reference>
<dbReference type="PRINTS" id="PR00504">
    <property type="entry name" value="CHROMODOMAIN"/>
</dbReference>
<evidence type="ECO:0000313" key="6">
    <source>
        <dbReference type="EMBL" id="KAL1297805.1"/>
    </source>
</evidence>
<dbReference type="InterPro" id="IPR017984">
    <property type="entry name" value="Chromo_dom_subgr"/>
</dbReference>
<keyword evidence="7" id="KW-1185">Reference proteome</keyword>
<evidence type="ECO:0000313" key="7">
    <source>
        <dbReference type="Proteomes" id="UP001562354"/>
    </source>
</evidence>
<comment type="subunit">
    <text evidence="2">Component of the NuA4 histone acetyltransferase complex.</text>
</comment>
<comment type="caution">
    <text evidence="6">The sequence shown here is derived from an EMBL/GenBank/DDBJ whole genome shotgun (WGS) entry which is preliminary data.</text>
</comment>
<dbReference type="RefSeq" id="XP_069197487.1">
    <property type="nucleotide sequence ID" value="XM_069346280.1"/>
</dbReference>
<dbReference type="GeneID" id="95980035"/>
<dbReference type="InterPro" id="IPR023779">
    <property type="entry name" value="Chromodomain_CS"/>
</dbReference>
<evidence type="ECO:0000259" key="5">
    <source>
        <dbReference type="PROSITE" id="PS50013"/>
    </source>
</evidence>
<dbReference type="Pfam" id="PF00385">
    <property type="entry name" value="Chromo"/>
    <property type="match status" value="1"/>
</dbReference>
<dbReference type="SMART" id="SM00298">
    <property type="entry name" value="CHROMO"/>
    <property type="match status" value="1"/>
</dbReference>
<feature type="domain" description="Chromo" evidence="5">
    <location>
        <begin position="82"/>
        <end position="134"/>
    </location>
</feature>
<organism evidence="6 7">
    <name type="scientific">Neodothiora populina</name>
    <dbReference type="NCBI Taxonomy" id="2781224"/>
    <lineage>
        <taxon>Eukaryota</taxon>
        <taxon>Fungi</taxon>
        <taxon>Dikarya</taxon>
        <taxon>Ascomycota</taxon>
        <taxon>Pezizomycotina</taxon>
        <taxon>Dothideomycetes</taxon>
        <taxon>Dothideomycetidae</taxon>
        <taxon>Dothideales</taxon>
        <taxon>Dothioraceae</taxon>
        <taxon>Neodothiora</taxon>
    </lineage>
</organism>
<dbReference type="Pfam" id="PF01393">
    <property type="entry name" value="Chromo_shadow"/>
    <property type="match status" value="1"/>
</dbReference>
<dbReference type="InterPro" id="IPR008251">
    <property type="entry name" value="Chromo_shadow_dom"/>
</dbReference>
<feature type="compositionally biased region" description="Low complexity" evidence="4">
    <location>
        <begin position="22"/>
        <end position="55"/>
    </location>
</feature>
<feature type="region of interest" description="Disordered" evidence="4">
    <location>
        <begin position="1"/>
        <end position="82"/>
    </location>
</feature>
<comment type="subcellular location">
    <subcellularLocation>
        <location evidence="1">Nucleus</location>
    </subcellularLocation>
</comment>
<dbReference type="PROSITE" id="PS00598">
    <property type="entry name" value="CHROMO_1"/>
    <property type="match status" value="1"/>
</dbReference>
<dbReference type="PROSITE" id="PS50013">
    <property type="entry name" value="CHROMO_2"/>
    <property type="match status" value="1"/>
</dbReference>
<evidence type="ECO:0000256" key="3">
    <source>
        <dbReference type="ARBA" id="ARBA00023242"/>
    </source>
</evidence>
<dbReference type="InterPro" id="IPR000953">
    <property type="entry name" value="Chromo/chromo_shadow_dom"/>
</dbReference>
<feature type="compositionally biased region" description="Acidic residues" evidence="4">
    <location>
        <begin position="62"/>
        <end position="82"/>
    </location>
</feature>
<proteinExistence type="predicted"/>
<gene>
    <name evidence="6" type="ORF">AAFC00_006336</name>
</gene>
<keyword evidence="3" id="KW-0539">Nucleus</keyword>
<accession>A0ABR3P4Y9</accession>